<gene>
    <name evidence="2" type="ORF">FOYG_06467</name>
</gene>
<feature type="compositionally biased region" description="Polar residues" evidence="1">
    <location>
        <begin position="394"/>
        <end position="426"/>
    </location>
</feature>
<dbReference type="OrthoDB" id="5085358at2759"/>
<dbReference type="EMBL" id="JH717842">
    <property type="protein sequence ID" value="EWY93155.1"/>
    <property type="molecule type" value="Genomic_DNA"/>
</dbReference>
<dbReference type="AlphaFoldDB" id="W9IIL8"/>
<feature type="compositionally biased region" description="Basic residues" evidence="1">
    <location>
        <begin position="338"/>
        <end position="352"/>
    </location>
</feature>
<protein>
    <submittedName>
        <fullName evidence="2">Uncharacterized protein</fullName>
    </submittedName>
</protein>
<name>W9IIL8_FUSOX</name>
<feature type="region of interest" description="Disordered" evidence="1">
    <location>
        <begin position="274"/>
        <end position="437"/>
    </location>
</feature>
<feature type="region of interest" description="Disordered" evidence="1">
    <location>
        <begin position="157"/>
        <end position="206"/>
    </location>
</feature>
<dbReference type="Proteomes" id="UP000030753">
    <property type="component" value="Unassembled WGS sequence"/>
</dbReference>
<evidence type="ECO:0000256" key="1">
    <source>
        <dbReference type="SAM" id="MobiDB-lite"/>
    </source>
</evidence>
<evidence type="ECO:0000313" key="3">
    <source>
        <dbReference type="Proteomes" id="UP000030753"/>
    </source>
</evidence>
<organism evidence="2 3">
    <name type="scientific">Fusarium oxysporum NRRL 32931</name>
    <dbReference type="NCBI Taxonomy" id="660029"/>
    <lineage>
        <taxon>Eukaryota</taxon>
        <taxon>Fungi</taxon>
        <taxon>Dikarya</taxon>
        <taxon>Ascomycota</taxon>
        <taxon>Pezizomycotina</taxon>
        <taxon>Sordariomycetes</taxon>
        <taxon>Hypocreomycetidae</taxon>
        <taxon>Hypocreales</taxon>
        <taxon>Nectriaceae</taxon>
        <taxon>Fusarium</taxon>
        <taxon>Fusarium oxysporum species complex</taxon>
    </lineage>
</organism>
<feature type="region of interest" description="Disordered" evidence="1">
    <location>
        <begin position="457"/>
        <end position="520"/>
    </location>
</feature>
<feature type="compositionally biased region" description="Low complexity" evidence="1">
    <location>
        <begin position="248"/>
        <end position="258"/>
    </location>
</feature>
<feature type="compositionally biased region" description="Basic and acidic residues" evidence="1">
    <location>
        <begin position="488"/>
        <end position="497"/>
    </location>
</feature>
<accession>W9IIL8</accession>
<feature type="compositionally biased region" description="Pro residues" evidence="1">
    <location>
        <begin position="378"/>
        <end position="389"/>
    </location>
</feature>
<dbReference type="HOGENOM" id="CLU_438744_0_0_1"/>
<proteinExistence type="predicted"/>
<evidence type="ECO:0000313" key="2">
    <source>
        <dbReference type="EMBL" id="EWY93155.1"/>
    </source>
</evidence>
<feature type="compositionally biased region" description="Low complexity" evidence="1">
    <location>
        <begin position="368"/>
        <end position="377"/>
    </location>
</feature>
<sequence length="633" mass="70118">MHRFASKIYISVANTMEPVEAQGSPPKVLDKLFKTTKTSTIPHLTELRKALGYGNPGQDQDIAFKRAVRTQIESFISPSTKLPAYKLTKWRLPLHQRGLQEVTKDFLDIKGKGPEFWPARHKSVNTRCLEYSKDSSRIRRLMIKVFWRAAREHKRYKPSNSTSAKLLSQPRDRDTSPLKPLDTPSDDKHQVLNKSHILKGQSIDNPIDVESMQSRTNTSGPSTDDHFAAFGMSLNLTVHTQRQDTPEESSSSEPFSSSLLVPDTAETMMPIPEEADSACRTDPYEVPKSPPRATETAQINGKRPVESDSNDSNRQAKVPRQDPSTSAKPTRQPPKGTRGGRKTQSHRPRVRVSQRQTKSIYRPEAATEEQIQAAENPTPTPTPSPPPAVVGPQRRSNASQGKQPSATTNDSTSKTSAGETQSQSPTEAIRAALARQAERQTTEAAIAAGVDQQLDAHGTSTTGLSAKAQGKLPDVPVRQTPTVQAGPSREREAESTARPEASAARQQGSRPGNLEPEDIQRQVLNGREIVIRSDIANGVDFRSWKPSSFLFHMSLAAVARELGLRHGRTLHMSLRGRTSNLNEEFENGDEDGFESFKDECLRAIMQRHSGAASTPVLQRRQFWIYFSDKPISI</sequence>
<feature type="region of interest" description="Disordered" evidence="1">
    <location>
        <begin position="240"/>
        <end position="259"/>
    </location>
</feature>
<reference evidence="2 3" key="1">
    <citation type="submission" date="2011-06" db="EMBL/GenBank/DDBJ databases">
        <title>The Genome Sequence of Fusarium oxysporum FOSC 3-a.</title>
        <authorList>
            <consortium name="The Broad Institute Genome Sequencing Platform"/>
            <person name="Ma L.-J."/>
            <person name="Gale L.R."/>
            <person name="Schwartz D.C."/>
            <person name="Zhou S."/>
            <person name="Corby-Kistler H."/>
            <person name="Young S.K."/>
            <person name="Zeng Q."/>
            <person name="Gargeya S."/>
            <person name="Fitzgerald M."/>
            <person name="Haas B."/>
            <person name="Abouelleil A."/>
            <person name="Alvarado L."/>
            <person name="Arachchi H.M."/>
            <person name="Berlin A."/>
            <person name="Brown A."/>
            <person name="Chapman S.B."/>
            <person name="Chen Z."/>
            <person name="Dunbar C."/>
            <person name="Freedman E."/>
            <person name="Gearin G."/>
            <person name="Gellesch M."/>
            <person name="Goldberg J."/>
            <person name="Griggs A."/>
            <person name="Gujja S."/>
            <person name="Heiman D."/>
            <person name="Howarth C."/>
            <person name="Larson L."/>
            <person name="Lui A."/>
            <person name="MacDonald P.J.P."/>
            <person name="Mehta T."/>
            <person name="Montmayeur A."/>
            <person name="Murphy C."/>
            <person name="Neiman D."/>
            <person name="Pearson M."/>
            <person name="Priest M."/>
            <person name="Roberts A."/>
            <person name="Saif S."/>
            <person name="Shea T."/>
            <person name="Shenoy N."/>
            <person name="Sisk P."/>
            <person name="Stolte C."/>
            <person name="Sykes S."/>
            <person name="Wortman J."/>
            <person name="Nusbaum C."/>
            <person name="Birren B."/>
        </authorList>
    </citation>
    <scope>NUCLEOTIDE SEQUENCE [LARGE SCALE GENOMIC DNA]</scope>
    <source>
        <strain evidence="3">FOSC 3-a</strain>
    </source>
</reference>